<evidence type="ECO:0000256" key="6">
    <source>
        <dbReference type="ARBA" id="ARBA00023180"/>
    </source>
</evidence>
<evidence type="ECO:0000313" key="9">
    <source>
        <dbReference type="EMBL" id="APD74695.1"/>
    </source>
</evidence>
<comment type="subcellular location">
    <subcellularLocation>
        <location evidence="2">Cell membrane</location>
        <topology evidence="2">Lipid-anchor</topology>
        <topology evidence="2">GPI-anchor</topology>
    </subcellularLocation>
</comment>
<dbReference type="GO" id="GO:0098552">
    <property type="term" value="C:side of membrane"/>
    <property type="evidence" value="ECO:0007669"/>
    <property type="project" value="UniProtKB-KW"/>
</dbReference>
<keyword evidence="8" id="KW-1133">Transmembrane helix</keyword>
<evidence type="ECO:0000256" key="2">
    <source>
        <dbReference type="ARBA" id="ARBA00004609"/>
    </source>
</evidence>
<accession>A0A1J0R9Z1</accession>
<keyword evidence="3" id="KW-1003">Cell membrane</keyword>
<evidence type="ECO:0000256" key="7">
    <source>
        <dbReference type="ARBA" id="ARBA00023288"/>
    </source>
</evidence>
<dbReference type="EMBL" id="KX700739">
    <property type="protein sequence ID" value="APD74695.1"/>
    <property type="molecule type" value="Genomic_DNA"/>
</dbReference>
<keyword evidence="4" id="KW-0336">GPI-anchor</keyword>
<feature type="transmembrane region" description="Helical" evidence="8">
    <location>
        <begin position="25"/>
        <end position="43"/>
    </location>
</feature>
<evidence type="ECO:0000256" key="4">
    <source>
        <dbReference type="ARBA" id="ARBA00022622"/>
    </source>
</evidence>
<sequence>MHCTCSVAAVKDAVSPRQSRLFQRLFLAGTLICFATTVSAQLANDPCQAAVTDICTEDSYLSKLALAINRRLDETRDAIPKLKNQARRWRLAAATETDGKRRCLLGALKGLAQEMIVDNKAAAANAQLSITAALEQIQLQRGRLEAAHQLSKTKIQVQTGTVHTGDSWSHNPTLKVETTTSETETCDLKRQRSSSPPTAITVKPDQLMTLTLTDLNKLDKVISIASLKAMAQGSCTNDGAGKSEGKALGSCAFHASTGSIKFQHSKPAYSKYKTAVNIFTSNAARNKCDDKLNGPTDDWPATKHLAKAACDALMLKKQHWTLDSAAGETLSQEKVIVEFIRNCDDDFKGVKDPANPTAAKALHDYIKEQYGKTHENFKKTFEDDIDKRKVPTRNGDKTNLVDISDITTEKAAALTLALIMEQQIAREKKAYINHASTSPTDAKTAEDCKEEKDKEKCNNKDGCEYKDGECKVKVAAAATGTTGNTTGSNFLSLTRPLFGLNFLL</sequence>
<protein>
    <submittedName>
        <fullName evidence="9">Variant surface glycoprotein 1125.4164</fullName>
    </submittedName>
</protein>
<proteinExistence type="predicted"/>
<evidence type="ECO:0000256" key="5">
    <source>
        <dbReference type="ARBA" id="ARBA00023136"/>
    </source>
</evidence>
<evidence type="ECO:0000256" key="8">
    <source>
        <dbReference type="SAM" id="Phobius"/>
    </source>
</evidence>
<evidence type="ECO:0000256" key="1">
    <source>
        <dbReference type="ARBA" id="ARBA00002523"/>
    </source>
</evidence>
<dbReference type="VEuPathDB" id="TriTrypDB:Tb927.9.17140"/>
<organism evidence="9">
    <name type="scientific">Trypanosoma brucei</name>
    <dbReference type="NCBI Taxonomy" id="5691"/>
    <lineage>
        <taxon>Eukaryota</taxon>
        <taxon>Discoba</taxon>
        <taxon>Euglenozoa</taxon>
        <taxon>Kinetoplastea</taxon>
        <taxon>Metakinetoplastina</taxon>
        <taxon>Trypanosomatida</taxon>
        <taxon>Trypanosomatidae</taxon>
        <taxon>Trypanosoma</taxon>
    </lineage>
</organism>
<keyword evidence="5 8" id="KW-0472">Membrane</keyword>
<keyword evidence="7" id="KW-0449">Lipoprotein</keyword>
<keyword evidence="6" id="KW-0325">Glycoprotein</keyword>
<dbReference type="AlphaFoldDB" id="A0A1J0R9Z1"/>
<dbReference type="InterPro" id="IPR027446">
    <property type="entry name" value="VSG_C_dom_sf"/>
</dbReference>
<dbReference type="SUPFAM" id="SSF58087">
    <property type="entry name" value="Variant surface glycoprotein (N-terminal domain)"/>
    <property type="match status" value="1"/>
</dbReference>
<reference evidence="9" key="1">
    <citation type="submission" date="2016-08" db="EMBL/GenBank/DDBJ databases">
        <title>VSG repertoire of Trypanosoma brucei EATRO 1125.</title>
        <authorList>
            <person name="Cross G.A."/>
        </authorList>
    </citation>
    <scope>NUCLEOTIDE SEQUENCE</scope>
    <source>
        <strain evidence="9">EATRO 1125</strain>
    </source>
</reference>
<dbReference type="SUPFAM" id="SSF118251">
    <property type="entry name" value="Variant surface glycoprotein MITAT 1.2, VSG 221, C-terminal domain"/>
    <property type="match status" value="1"/>
</dbReference>
<dbReference type="GO" id="GO:0005886">
    <property type="term" value="C:plasma membrane"/>
    <property type="evidence" value="ECO:0007669"/>
    <property type="project" value="UniProtKB-SubCell"/>
</dbReference>
<name>A0A1J0R9Z1_9TRYP</name>
<dbReference type="VEuPathDB" id="TriTrypDB:Tb427_000612400"/>
<evidence type="ECO:0000256" key="3">
    <source>
        <dbReference type="ARBA" id="ARBA00022475"/>
    </source>
</evidence>
<comment type="function">
    <text evidence="1">VSG forms a coat on the surface of the parasite. The trypanosome evades the immune response of the host by expressing a series of antigenically distinct VSGs from an estimated 1000 VSG genes.</text>
</comment>
<keyword evidence="8" id="KW-0812">Transmembrane</keyword>